<dbReference type="EMBL" id="BKAD01000031">
    <property type="protein sequence ID" value="GEP31549.1"/>
    <property type="molecule type" value="Genomic_DNA"/>
</dbReference>
<dbReference type="GO" id="GO:0005975">
    <property type="term" value="P:carbohydrate metabolic process"/>
    <property type="evidence" value="ECO:0007669"/>
    <property type="project" value="InterPro"/>
</dbReference>
<comment type="caution">
    <text evidence="1">The sequence shown here is derived from an EMBL/GenBank/DDBJ whole genome shotgun (WGS) entry which is preliminary data.</text>
</comment>
<protein>
    <recommendedName>
        <fullName evidence="3">DUF2334 domain-containing protein</fullName>
    </recommendedName>
</protein>
<dbReference type="SUPFAM" id="SSF88713">
    <property type="entry name" value="Glycoside hydrolase/deacetylase"/>
    <property type="match status" value="1"/>
</dbReference>
<accession>A0A512LAQ3</accession>
<evidence type="ECO:0000313" key="2">
    <source>
        <dbReference type="Proteomes" id="UP000321337"/>
    </source>
</evidence>
<dbReference type="Gene3D" id="3.20.20.370">
    <property type="entry name" value="Glycoside hydrolase/deacetylase"/>
    <property type="match status" value="1"/>
</dbReference>
<gene>
    <name evidence="1" type="ORF">TPL01_26870</name>
</gene>
<dbReference type="RefSeq" id="WP_147074513.1">
    <property type="nucleotide sequence ID" value="NZ_AP021884.1"/>
</dbReference>
<reference evidence="1 2" key="1">
    <citation type="submission" date="2019-07" db="EMBL/GenBank/DDBJ databases">
        <title>Whole genome shotgun sequence of Thiobacillus plumbophilus NBRC 107929.</title>
        <authorList>
            <person name="Hosoyama A."/>
            <person name="Uohara A."/>
            <person name="Ohji S."/>
            <person name="Ichikawa N."/>
        </authorList>
    </citation>
    <scope>NUCLEOTIDE SEQUENCE [LARGE SCALE GENOMIC DNA]</scope>
    <source>
        <strain evidence="1 2">NBRC 107929</strain>
    </source>
</reference>
<organism evidence="1 2">
    <name type="scientific">Sulfuriferula plumbiphila</name>
    <dbReference type="NCBI Taxonomy" id="171865"/>
    <lineage>
        <taxon>Bacteria</taxon>
        <taxon>Pseudomonadati</taxon>
        <taxon>Pseudomonadota</taxon>
        <taxon>Betaproteobacteria</taxon>
        <taxon>Nitrosomonadales</taxon>
        <taxon>Sulfuricellaceae</taxon>
        <taxon>Sulfuriferula</taxon>
    </lineage>
</organism>
<sequence>MPDQPASLAVSVVLHDVTPASWAVYRDFIHAVDAMGSVPLTLLVVPDFHRQLHLDRFPDFRNAIEQRIARGDEVVLHGYYHNDDSPLYPSPVNLFMRRIYTHEGEFYSLDEMRARERLEWGLELFSRYHWPVAGFVAPAWLMSKGTQAALRHFPLRYTSDLSGLIRLPDWQRLDTPTLVWSSRSAWRRLASRHWNRFRLTQSLSSPLLRLGLHPIDMRYGEAVRFWLETLETLLATRTPQTKAQWVNSCP</sequence>
<dbReference type="InterPro" id="IPR018763">
    <property type="entry name" value="DUF2334"/>
</dbReference>
<keyword evidence="2" id="KW-1185">Reference proteome</keyword>
<dbReference type="AlphaFoldDB" id="A0A512LAQ3"/>
<evidence type="ECO:0008006" key="3">
    <source>
        <dbReference type="Google" id="ProtNLM"/>
    </source>
</evidence>
<proteinExistence type="predicted"/>
<dbReference type="OrthoDB" id="9793440at2"/>
<name>A0A512LAQ3_9PROT</name>
<dbReference type="Proteomes" id="UP000321337">
    <property type="component" value="Unassembled WGS sequence"/>
</dbReference>
<dbReference type="InterPro" id="IPR011330">
    <property type="entry name" value="Glyco_hydro/deAcase_b/a-brl"/>
</dbReference>
<dbReference type="CDD" id="cd11374">
    <property type="entry name" value="CE4_u10"/>
    <property type="match status" value="1"/>
</dbReference>
<dbReference type="Pfam" id="PF10096">
    <property type="entry name" value="DUF2334"/>
    <property type="match status" value="1"/>
</dbReference>
<evidence type="ECO:0000313" key="1">
    <source>
        <dbReference type="EMBL" id="GEP31549.1"/>
    </source>
</evidence>